<proteinExistence type="predicted"/>
<evidence type="ECO:0000313" key="2">
    <source>
        <dbReference type="Proteomes" id="UP000254939"/>
    </source>
</evidence>
<protein>
    <submittedName>
        <fullName evidence="1">Uncharacterized protein</fullName>
    </submittedName>
</protein>
<dbReference type="Proteomes" id="UP000254939">
    <property type="component" value="Unassembled WGS sequence"/>
</dbReference>
<sequence>MDQRRKTKTFGLKSPTDLHNKLLFDIERLKKATGQNEARYAAIDCAVDGWHLVDWVLHRDQIDDATFTRLTGGRKRNETKEERDKFGRKTVEVSFAETQDERLPDLKFCHVLANSAKHREVRKDSMPELWNGSSYKLAWETINGERSLRSATLFVYFEYNGEKYHAKDLFEEMADQWRTFLIEEGLFEAIPDFPDE</sequence>
<accession>A0A370KP78</accession>
<dbReference type="AlphaFoldDB" id="A0A370KP78"/>
<evidence type="ECO:0000313" key="1">
    <source>
        <dbReference type="EMBL" id="RDJ11096.1"/>
    </source>
</evidence>
<name>A0A370KP78_9HYPH</name>
<dbReference type="EMBL" id="NAAC01000015">
    <property type="protein sequence ID" value="RDJ11096.1"/>
    <property type="molecule type" value="Genomic_DNA"/>
</dbReference>
<gene>
    <name evidence="1" type="ORF">B5K06_12335</name>
</gene>
<organism evidence="1 2">
    <name type="scientific">Rhizobium grahamii</name>
    <dbReference type="NCBI Taxonomy" id="1120045"/>
    <lineage>
        <taxon>Bacteria</taxon>
        <taxon>Pseudomonadati</taxon>
        <taxon>Pseudomonadota</taxon>
        <taxon>Alphaproteobacteria</taxon>
        <taxon>Hyphomicrobiales</taxon>
        <taxon>Rhizobiaceae</taxon>
        <taxon>Rhizobium/Agrobacterium group</taxon>
        <taxon>Rhizobium</taxon>
    </lineage>
</organism>
<comment type="caution">
    <text evidence="1">The sequence shown here is derived from an EMBL/GenBank/DDBJ whole genome shotgun (WGS) entry which is preliminary data.</text>
</comment>
<reference evidence="1 2" key="1">
    <citation type="submission" date="2017-03" db="EMBL/GenBank/DDBJ databases">
        <title>Genome analysis of Rhizobial strains effectives or ineffectives for nitrogen fixation isolated from bean seeds.</title>
        <authorList>
            <person name="Peralta H."/>
            <person name="Aguilar-Vera A."/>
            <person name="Mora Y."/>
            <person name="Vargas-Lagunas C."/>
            <person name="Girard L."/>
            <person name="Mora J."/>
        </authorList>
    </citation>
    <scope>NUCLEOTIDE SEQUENCE [LARGE SCALE GENOMIC DNA]</scope>
    <source>
        <strain evidence="1 2">CCGM3</strain>
    </source>
</reference>